<comment type="catalytic activity">
    <reaction evidence="1">
        <text>ATP + protein L-histidine = ADP + protein N-phospho-L-histidine.</text>
        <dbReference type="EC" id="2.7.13.3"/>
    </reaction>
</comment>
<accession>A0A1H8LKZ5</accession>
<keyword evidence="6" id="KW-0808">Transferase</keyword>
<proteinExistence type="predicted"/>
<keyword evidence="12" id="KW-0902">Two-component regulatory system</keyword>
<evidence type="ECO:0000256" key="3">
    <source>
        <dbReference type="ARBA" id="ARBA00012438"/>
    </source>
</evidence>
<keyword evidence="7 14" id="KW-0812">Transmembrane</keyword>
<dbReference type="PANTHER" id="PTHR45453">
    <property type="entry name" value="PHOSPHATE REGULON SENSOR PROTEIN PHOR"/>
    <property type="match status" value="1"/>
</dbReference>
<reference evidence="16 19" key="2">
    <citation type="submission" date="2021-06" db="EMBL/GenBank/DDBJ databases">
        <title>Whole genome sequence of Paenibacillus sophorae DSM23020 for comparative genomics.</title>
        <authorList>
            <person name="Kim M.-J."/>
            <person name="Lee G."/>
            <person name="Shin J.-H."/>
        </authorList>
    </citation>
    <scope>NUCLEOTIDE SEQUENCE [LARGE SCALE GENOMIC DNA]</scope>
    <source>
        <strain evidence="16 19">DSM 23020</strain>
    </source>
</reference>
<dbReference type="Proteomes" id="UP000683429">
    <property type="component" value="Chromosome"/>
</dbReference>
<dbReference type="STRING" id="1333845.SAMN04487895_104387"/>
<organism evidence="17 18">
    <name type="scientific">Paenibacillus sophorae</name>
    <dbReference type="NCBI Taxonomy" id="1333845"/>
    <lineage>
        <taxon>Bacteria</taxon>
        <taxon>Bacillati</taxon>
        <taxon>Bacillota</taxon>
        <taxon>Bacilli</taxon>
        <taxon>Bacillales</taxon>
        <taxon>Paenibacillaceae</taxon>
        <taxon>Paenibacillus</taxon>
    </lineage>
</organism>
<evidence type="ECO:0000256" key="10">
    <source>
        <dbReference type="ARBA" id="ARBA00022840"/>
    </source>
</evidence>
<evidence type="ECO:0000256" key="5">
    <source>
        <dbReference type="ARBA" id="ARBA00022553"/>
    </source>
</evidence>
<dbReference type="InterPro" id="IPR005467">
    <property type="entry name" value="His_kinase_dom"/>
</dbReference>
<dbReference type="InterPro" id="IPR036097">
    <property type="entry name" value="HisK_dim/P_sf"/>
</dbReference>
<dbReference type="SMART" id="SM00388">
    <property type="entry name" value="HisKA"/>
    <property type="match status" value="1"/>
</dbReference>
<keyword evidence="9 17" id="KW-0418">Kinase</keyword>
<dbReference type="CDD" id="cd00082">
    <property type="entry name" value="HisKA"/>
    <property type="match status" value="1"/>
</dbReference>
<dbReference type="Gene3D" id="3.30.565.10">
    <property type="entry name" value="Histidine kinase-like ATPase, C-terminal domain"/>
    <property type="match status" value="1"/>
</dbReference>
<protein>
    <recommendedName>
        <fullName evidence="3">histidine kinase</fullName>
        <ecNumber evidence="3">2.7.13.3</ecNumber>
    </recommendedName>
</protein>
<dbReference type="PRINTS" id="PR00344">
    <property type="entry name" value="BCTRLSENSOR"/>
</dbReference>
<dbReference type="PROSITE" id="PS50109">
    <property type="entry name" value="HIS_KIN"/>
    <property type="match status" value="1"/>
</dbReference>
<evidence type="ECO:0000256" key="12">
    <source>
        <dbReference type="ARBA" id="ARBA00023012"/>
    </source>
</evidence>
<dbReference type="AlphaFoldDB" id="A0A1H8LKZ5"/>
<evidence type="ECO:0000259" key="15">
    <source>
        <dbReference type="PROSITE" id="PS50109"/>
    </source>
</evidence>
<evidence type="ECO:0000256" key="9">
    <source>
        <dbReference type="ARBA" id="ARBA00022777"/>
    </source>
</evidence>
<dbReference type="GO" id="GO:0016036">
    <property type="term" value="P:cellular response to phosphate starvation"/>
    <property type="evidence" value="ECO:0007669"/>
    <property type="project" value="TreeGrafter"/>
</dbReference>
<evidence type="ECO:0000256" key="8">
    <source>
        <dbReference type="ARBA" id="ARBA00022741"/>
    </source>
</evidence>
<dbReference type="Proteomes" id="UP000198809">
    <property type="component" value="Unassembled WGS sequence"/>
</dbReference>
<dbReference type="GO" id="GO:0005886">
    <property type="term" value="C:plasma membrane"/>
    <property type="evidence" value="ECO:0007669"/>
    <property type="project" value="UniProtKB-SubCell"/>
</dbReference>
<evidence type="ECO:0000256" key="6">
    <source>
        <dbReference type="ARBA" id="ARBA00022679"/>
    </source>
</evidence>
<feature type="transmembrane region" description="Helical" evidence="14">
    <location>
        <begin position="12"/>
        <end position="29"/>
    </location>
</feature>
<dbReference type="GO" id="GO:0005524">
    <property type="term" value="F:ATP binding"/>
    <property type="evidence" value="ECO:0007669"/>
    <property type="project" value="UniProtKB-KW"/>
</dbReference>
<evidence type="ECO:0000313" key="18">
    <source>
        <dbReference type="Proteomes" id="UP000198809"/>
    </source>
</evidence>
<evidence type="ECO:0000256" key="2">
    <source>
        <dbReference type="ARBA" id="ARBA00004651"/>
    </source>
</evidence>
<name>A0A1H8LKZ5_9BACL</name>
<dbReference type="GO" id="GO:0000155">
    <property type="term" value="F:phosphorelay sensor kinase activity"/>
    <property type="evidence" value="ECO:0007669"/>
    <property type="project" value="InterPro"/>
</dbReference>
<dbReference type="PANTHER" id="PTHR45453:SF2">
    <property type="entry name" value="HISTIDINE KINASE"/>
    <property type="match status" value="1"/>
</dbReference>
<dbReference type="EC" id="2.7.13.3" evidence="3"/>
<keyword evidence="4" id="KW-1003">Cell membrane</keyword>
<reference evidence="17 18" key="1">
    <citation type="submission" date="2016-10" db="EMBL/GenBank/DDBJ databases">
        <authorList>
            <person name="de Groot N.N."/>
        </authorList>
    </citation>
    <scope>NUCLEOTIDE SEQUENCE [LARGE SCALE GENOMIC DNA]</scope>
    <source>
        <strain evidence="17 18">CGMCC 1.10238</strain>
    </source>
</reference>
<gene>
    <name evidence="16" type="ORF">KP014_08835</name>
    <name evidence="17" type="ORF">SAMN04487895_104387</name>
</gene>
<dbReference type="InterPro" id="IPR003594">
    <property type="entry name" value="HATPase_dom"/>
</dbReference>
<keyword evidence="19" id="KW-1185">Reference proteome</keyword>
<dbReference type="SUPFAM" id="SSF47384">
    <property type="entry name" value="Homodimeric domain of signal transducing histidine kinase"/>
    <property type="match status" value="1"/>
</dbReference>
<dbReference type="RefSeq" id="WP_036595998.1">
    <property type="nucleotide sequence ID" value="NZ_CP076607.1"/>
</dbReference>
<evidence type="ECO:0000313" key="16">
    <source>
        <dbReference type="EMBL" id="QWU17247.1"/>
    </source>
</evidence>
<evidence type="ECO:0000313" key="17">
    <source>
        <dbReference type="EMBL" id="SEO05824.1"/>
    </source>
</evidence>
<keyword evidence="8" id="KW-0547">Nucleotide-binding</keyword>
<keyword evidence="13 14" id="KW-0472">Membrane</keyword>
<dbReference type="EMBL" id="CP076607">
    <property type="protein sequence ID" value="QWU17247.1"/>
    <property type="molecule type" value="Genomic_DNA"/>
</dbReference>
<dbReference type="Pfam" id="PF00512">
    <property type="entry name" value="HisKA"/>
    <property type="match status" value="1"/>
</dbReference>
<dbReference type="SMART" id="SM00387">
    <property type="entry name" value="HATPase_c"/>
    <property type="match status" value="1"/>
</dbReference>
<dbReference type="OrthoDB" id="9780487at2"/>
<dbReference type="InterPro" id="IPR050351">
    <property type="entry name" value="BphY/WalK/GraS-like"/>
</dbReference>
<sequence>MKLFLKVQLPLLLFYAVQMLLVPLLYWLTGEGRPFSIMLYGAALSGAVLAVYLGFRYLRHRRLYIKLNDPEASLNSAFEPLGDAPLPEAVDKLLETYGRHYRDQLGEEARRVDSHITFMNRWVHQMKTPLSIIQLTAEELDDAAADSIREEVDRLRKGLEMVLYTSRLDRFEDDFSIVPVSLRKAVSETVAENRRLFIRRGVQADIRIGEELKVYTDAKWLRFMLVQILTNAVNYSAGSGKTVTAAAFQRGREVILEIRDEGIGIAPEDLKRVFNPYFTGERGREYRESTGMGLYLVHEICKRIGHRVELSSQHGEGTAVRLIFDSGIPADTNITLTGL</sequence>
<evidence type="ECO:0000256" key="11">
    <source>
        <dbReference type="ARBA" id="ARBA00022989"/>
    </source>
</evidence>
<evidence type="ECO:0000256" key="13">
    <source>
        <dbReference type="ARBA" id="ARBA00023136"/>
    </source>
</evidence>
<evidence type="ECO:0000256" key="7">
    <source>
        <dbReference type="ARBA" id="ARBA00022692"/>
    </source>
</evidence>
<dbReference type="Pfam" id="PF02518">
    <property type="entry name" value="HATPase_c"/>
    <property type="match status" value="1"/>
</dbReference>
<evidence type="ECO:0000313" key="19">
    <source>
        <dbReference type="Proteomes" id="UP000683429"/>
    </source>
</evidence>
<feature type="transmembrane region" description="Helical" evidence="14">
    <location>
        <begin position="35"/>
        <end position="55"/>
    </location>
</feature>
<feature type="domain" description="Histidine kinase" evidence="15">
    <location>
        <begin position="121"/>
        <end position="328"/>
    </location>
</feature>
<dbReference type="InterPro" id="IPR003661">
    <property type="entry name" value="HisK_dim/P_dom"/>
</dbReference>
<evidence type="ECO:0000256" key="1">
    <source>
        <dbReference type="ARBA" id="ARBA00000085"/>
    </source>
</evidence>
<keyword evidence="10" id="KW-0067">ATP-binding</keyword>
<keyword evidence="11 14" id="KW-1133">Transmembrane helix</keyword>
<evidence type="ECO:0000256" key="4">
    <source>
        <dbReference type="ARBA" id="ARBA00022475"/>
    </source>
</evidence>
<dbReference type="EMBL" id="FODH01000004">
    <property type="protein sequence ID" value="SEO05824.1"/>
    <property type="molecule type" value="Genomic_DNA"/>
</dbReference>
<keyword evidence="5" id="KW-0597">Phosphoprotein</keyword>
<dbReference type="SUPFAM" id="SSF55874">
    <property type="entry name" value="ATPase domain of HSP90 chaperone/DNA topoisomerase II/histidine kinase"/>
    <property type="match status" value="1"/>
</dbReference>
<dbReference type="GO" id="GO:0004721">
    <property type="term" value="F:phosphoprotein phosphatase activity"/>
    <property type="evidence" value="ECO:0007669"/>
    <property type="project" value="TreeGrafter"/>
</dbReference>
<dbReference type="InterPro" id="IPR036890">
    <property type="entry name" value="HATPase_C_sf"/>
</dbReference>
<dbReference type="InterPro" id="IPR004358">
    <property type="entry name" value="Sig_transdc_His_kin-like_C"/>
</dbReference>
<evidence type="ECO:0000256" key="14">
    <source>
        <dbReference type="SAM" id="Phobius"/>
    </source>
</evidence>
<comment type="subcellular location">
    <subcellularLocation>
        <location evidence="2">Cell membrane</location>
        <topology evidence="2">Multi-pass membrane protein</topology>
    </subcellularLocation>
</comment>